<dbReference type="RefSeq" id="XP_024714632.1">
    <property type="nucleotide sequence ID" value="XM_024857496.1"/>
</dbReference>
<sequence>MILGLGVDLVHILRFSRLLSKGEPFTKKLYERILHPRELAQLRLLDEKSTAQFIAGSWAAKEAVFKTLEEKEQATFQFKQWYRYKEGKRPAIGSETSNDSFLLSISHDNDMLIATVLRQAKQLKR</sequence>
<evidence type="ECO:0000256" key="3">
    <source>
        <dbReference type="ARBA" id="ARBA00022842"/>
    </source>
</evidence>
<comment type="caution">
    <text evidence="5">The sequence shown here is derived from an EMBL/GenBank/DDBJ whole genome shotgun (WGS) entry which is preliminary data.</text>
</comment>
<name>A0A2P7YU51_9ASCO</name>
<dbReference type="GO" id="GO:0008897">
    <property type="term" value="F:holo-[acyl-carrier-protein] synthase activity"/>
    <property type="evidence" value="ECO:0007669"/>
    <property type="project" value="InterPro"/>
</dbReference>
<dbReference type="GeneID" id="36565499"/>
<dbReference type="EMBL" id="PYFQ01000003">
    <property type="protein sequence ID" value="PSK39495.1"/>
    <property type="molecule type" value="Genomic_DNA"/>
</dbReference>
<keyword evidence="2" id="KW-0479">Metal-binding</keyword>
<evidence type="ECO:0000256" key="2">
    <source>
        <dbReference type="ARBA" id="ARBA00022723"/>
    </source>
</evidence>
<evidence type="ECO:0000256" key="1">
    <source>
        <dbReference type="ARBA" id="ARBA00022679"/>
    </source>
</evidence>
<evidence type="ECO:0000259" key="4">
    <source>
        <dbReference type="Pfam" id="PF01648"/>
    </source>
</evidence>
<dbReference type="InterPro" id="IPR004568">
    <property type="entry name" value="Ppantetheine-prot_Trfase_dom"/>
</dbReference>
<dbReference type="GO" id="GO:0006633">
    <property type="term" value="P:fatty acid biosynthetic process"/>
    <property type="evidence" value="ECO:0007669"/>
    <property type="project" value="InterPro"/>
</dbReference>
<dbReference type="VEuPathDB" id="FungiDB:C7M61_002110"/>
<dbReference type="InterPro" id="IPR037143">
    <property type="entry name" value="4-PPantetheinyl_Trfase_dom_sf"/>
</dbReference>
<dbReference type="AlphaFoldDB" id="A0A2P7YU51"/>
<dbReference type="GO" id="GO:0000287">
    <property type="term" value="F:magnesium ion binding"/>
    <property type="evidence" value="ECO:0007669"/>
    <property type="project" value="InterPro"/>
</dbReference>
<reference evidence="5 6" key="1">
    <citation type="submission" date="2018-03" db="EMBL/GenBank/DDBJ databases">
        <title>Candida pseudohaemulonii genome assembly and annotation.</title>
        <authorList>
            <person name="Munoz J.F."/>
            <person name="Gade L.G."/>
            <person name="Chow N.A."/>
            <person name="Litvintseva A.P."/>
            <person name="Loparev V.N."/>
            <person name="Cuomo C.A."/>
        </authorList>
    </citation>
    <scope>NUCLEOTIDE SEQUENCE [LARGE SCALE GENOMIC DNA]</scope>
    <source>
        <strain evidence="5 6">B12108</strain>
    </source>
</reference>
<dbReference type="SUPFAM" id="SSF56214">
    <property type="entry name" value="4'-phosphopantetheinyl transferase"/>
    <property type="match status" value="1"/>
</dbReference>
<dbReference type="Gene3D" id="3.90.470.20">
    <property type="entry name" value="4'-phosphopantetheinyl transferase domain"/>
    <property type="match status" value="1"/>
</dbReference>
<dbReference type="STRING" id="418784.A0A2P7YU51"/>
<evidence type="ECO:0000313" key="6">
    <source>
        <dbReference type="Proteomes" id="UP000241107"/>
    </source>
</evidence>
<proteinExistence type="predicted"/>
<dbReference type="OrthoDB" id="15433at2759"/>
<dbReference type="Pfam" id="PF01648">
    <property type="entry name" value="ACPS"/>
    <property type="match status" value="1"/>
</dbReference>
<evidence type="ECO:0000313" key="5">
    <source>
        <dbReference type="EMBL" id="PSK39495.1"/>
    </source>
</evidence>
<dbReference type="NCBIfam" id="TIGR00556">
    <property type="entry name" value="pantethn_trn"/>
    <property type="match status" value="1"/>
</dbReference>
<accession>A0A2P7YU51</accession>
<keyword evidence="6" id="KW-1185">Reference proteome</keyword>
<keyword evidence="1" id="KW-0808">Transferase</keyword>
<protein>
    <submittedName>
        <fullName evidence="5">Holo-[acyl-carrier-protein] synthase</fullName>
    </submittedName>
</protein>
<organism evidence="5 6">
    <name type="scientific">Candidozyma pseudohaemuli</name>
    <dbReference type="NCBI Taxonomy" id="418784"/>
    <lineage>
        <taxon>Eukaryota</taxon>
        <taxon>Fungi</taxon>
        <taxon>Dikarya</taxon>
        <taxon>Ascomycota</taxon>
        <taxon>Saccharomycotina</taxon>
        <taxon>Pichiomycetes</taxon>
        <taxon>Metschnikowiaceae</taxon>
        <taxon>Candidozyma</taxon>
    </lineage>
</organism>
<dbReference type="Proteomes" id="UP000241107">
    <property type="component" value="Unassembled WGS sequence"/>
</dbReference>
<dbReference type="InterPro" id="IPR008278">
    <property type="entry name" value="4-PPantetheinyl_Trfase_dom"/>
</dbReference>
<gene>
    <name evidence="5" type="ORF">C7M61_002110</name>
</gene>
<keyword evidence="3" id="KW-0460">Magnesium</keyword>
<feature type="domain" description="4'-phosphopantetheinyl transferase" evidence="4">
    <location>
        <begin position="4"/>
        <end position="85"/>
    </location>
</feature>